<dbReference type="InterPro" id="IPR020556">
    <property type="entry name" value="Amidase_CS"/>
</dbReference>
<dbReference type="OrthoDB" id="9811471at2"/>
<feature type="domain" description="Amidase" evidence="1">
    <location>
        <begin position="67"/>
        <end position="489"/>
    </location>
</feature>
<gene>
    <name evidence="2" type="ORF">FEE95_21775</name>
</gene>
<dbReference type="EMBL" id="VATY01000008">
    <property type="protein sequence ID" value="TMM51520.1"/>
    <property type="molecule type" value="Genomic_DNA"/>
</dbReference>
<dbReference type="InterPro" id="IPR000120">
    <property type="entry name" value="Amidase"/>
</dbReference>
<proteinExistence type="predicted"/>
<evidence type="ECO:0000259" key="1">
    <source>
        <dbReference type="Pfam" id="PF01425"/>
    </source>
</evidence>
<accession>A0A5S3PEI3</accession>
<dbReference type="InterPro" id="IPR036928">
    <property type="entry name" value="AS_sf"/>
</dbReference>
<organism evidence="2 3">
    <name type="scientific">Maribacter algarum</name>
    <name type="common">ex Zhang et al. 2020</name>
    <dbReference type="NCBI Taxonomy" id="2578118"/>
    <lineage>
        <taxon>Bacteria</taxon>
        <taxon>Pseudomonadati</taxon>
        <taxon>Bacteroidota</taxon>
        <taxon>Flavobacteriia</taxon>
        <taxon>Flavobacteriales</taxon>
        <taxon>Flavobacteriaceae</taxon>
        <taxon>Maribacter</taxon>
    </lineage>
</organism>
<dbReference type="GO" id="GO:0003824">
    <property type="term" value="F:catalytic activity"/>
    <property type="evidence" value="ECO:0007669"/>
    <property type="project" value="InterPro"/>
</dbReference>
<dbReference type="PANTHER" id="PTHR11895">
    <property type="entry name" value="TRANSAMIDASE"/>
    <property type="match status" value="1"/>
</dbReference>
<sequence>MKKENEMTSVSRRKVIGLLGMGALAVQFPMSCSQAKPKSKDLKTQLFYLTIQEIGELIRTKEISSVELTTIMLNRITAIDAKLNSYITVMKEYALSTAKILDDELSNGKYRGPMHGIPIALKDLFYTEGVTTTGGTIVSSLVPEYDATVTSRLKKVGAIIIGKLSMSEGAYLAHHPKFKVPKNPWDKSRYTGVSSSGSGVAVAAGLCFGSLATDTGGSIRYPSSANGVVGLKPTFGRVSRYGVLPLALSMDHVGPMTRSVADAAIMFEAIAGADPNDQVTLRESVPSITSKLDGTIKGVRIGFDRKYSTENVEPQVVEATLAVIDVLVSLGAEIIDVEMPEVGQIVDTWVKIGNREASKIHSKTYPSRSEDYGEGFKWVIESGLKVTELEFAEANKERSRIAEEFLTMLSNIDAFVCPVMWCAPGVYSAAEVLGGFRPVDPSPLLNDVFAKPADFSGSPSLTVPCGFSKNGAPIGIQFIGNHLDEEMICRIGYAYEQNTEWHKKHPTL</sequence>
<reference evidence="2 3" key="1">
    <citation type="submission" date="2019-05" db="EMBL/GenBank/DDBJ databases">
        <authorList>
            <person name="Zhang J.-Y."/>
            <person name="Feg X."/>
            <person name="Du Z.-J."/>
        </authorList>
    </citation>
    <scope>NUCLEOTIDE SEQUENCE [LARGE SCALE GENOMIC DNA]</scope>
    <source>
        <strain evidence="2 3">RZ26</strain>
    </source>
</reference>
<dbReference type="PANTHER" id="PTHR11895:SF176">
    <property type="entry name" value="AMIDASE AMID-RELATED"/>
    <property type="match status" value="1"/>
</dbReference>
<dbReference type="Proteomes" id="UP000310314">
    <property type="component" value="Unassembled WGS sequence"/>
</dbReference>
<dbReference type="PROSITE" id="PS00571">
    <property type="entry name" value="AMIDASES"/>
    <property type="match status" value="1"/>
</dbReference>
<protein>
    <submittedName>
        <fullName evidence="2">Amidase</fullName>
    </submittedName>
</protein>
<evidence type="ECO:0000313" key="2">
    <source>
        <dbReference type="EMBL" id="TMM51520.1"/>
    </source>
</evidence>
<comment type="caution">
    <text evidence="2">The sequence shown here is derived from an EMBL/GenBank/DDBJ whole genome shotgun (WGS) entry which is preliminary data.</text>
</comment>
<dbReference type="RefSeq" id="WP_138660167.1">
    <property type="nucleotide sequence ID" value="NZ_VATY01000008.1"/>
</dbReference>
<dbReference type="Gene3D" id="3.90.1300.10">
    <property type="entry name" value="Amidase signature (AS) domain"/>
    <property type="match status" value="1"/>
</dbReference>
<dbReference type="Pfam" id="PF01425">
    <property type="entry name" value="Amidase"/>
    <property type="match status" value="1"/>
</dbReference>
<evidence type="ECO:0000313" key="3">
    <source>
        <dbReference type="Proteomes" id="UP000310314"/>
    </source>
</evidence>
<dbReference type="AlphaFoldDB" id="A0A5S3PEI3"/>
<dbReference type="InterPro" id="IPR023631">
    <property type="entry name" value="Amidase_dom"/>
</dbReference>
<keyword evidence="3" id="KW-1185">Reference proteome</keyword>
<name>A0A5S3PEI3_9FLAO</name>
<dbReference type="SUPFAM" id="SSF75304">
    <property type="entry name" value="Amidase signature (AS) enzymes"/>
    <property type="match status" value="1"/>
</dbReference>